<dbReference type="OrthoDB" id="10667845at2759"/>
<reference evidence="1 2" key="1">
    <citation type="journal article" date="2016" name="Mol. Biol. Evol.">
        <title>Genome-Wide Survey of Gut Fungi (Harpellales) Reveals the First Horizontally Transferred Ubiquitin Gene from a Mosquito Host.</title>
        <authorList>
            <person name="Wang Y."/>
            <person name="White M.M."/>
            <person name="Kvist S."/>
            <person name="Moncalvo J.M."/>
        </authorList>
    </citation>
    <scope>NUCLEOTIDE SEQUENCE [LARGE SCALE GENOMIC DNA]</scope>
    <source>
        <strain evidence="1 2">ALG-7-W6</strain>
    </source>
</reference>
<organism evidence="1 2">
    <name type="scientific">Smittium mucronatum</name>
    <dbReference type="NCBI Taxonomy" id="133383"/>
    <lineage>
        <taxon>Eukaryota</taxon>
        <taxon>Fungi</taxon>
        <taxon>Fungi incertae sedis</taxon>
        <taxon>Zoopagomycota</taxon>
        <taxon>Kickxellomycotina</taxon>
        <taxon>Harpellomycetes</taxon>
        <taxon>Harpellales</taxon>
        <taxon>Legeriomycetaceae</taxon>
        <taxon>Smittium</taxon>
    </lineage>
</organism>
<keyword evidence="2" id="KW-1185">Reference proteome</keyword>
<protein>
    <submittedName>
        <fullName evidence="1">Uncharacterized protein</fullName>
    </submittedName>
</protein>
<evidence type="ECO:0000313" key="2">
    <source>
        <dbReference type="Proteomes" id="UP000187455"/>
    </source>
</evidence>
<name>A0A1R0GZK5_9FUNG</name>
<sequence>MFQILKSDEKKVQIKTQFSRNGNCVSVIEFLTETTHGLMKKMSLDDFTYSQETSYSKTINSSYEESSLMTSEEAFGSFVEKVPAFNQLGAQGFKSTKKFVSTYFGQKQTENQKATNSNLENISFLPQKVFSGSNNAIKTPIVLNNASMHIQSTSRDVNQEKIYGYTNGLNPGETLYKTKENQLYNCVYQGGNIHINIEESQRYQNENQLREENFNKLNSSMNSRKNSANMYINDGYTPFHSDLFGFNEKNDNIEKQNIYENNKQCNKQESFFNKIPINEDKNNEFSFLNFSEPKENKSTKEMNLNSNNHLDRFEIFTHFLSGNGKSYIKKPNYNERPKFKCANEVNEAGYKKWYSAGKTHNNHYKNINQSIFNRKNICRRKDIQNEIMSKLPRITKPLHQSTILKSGYNQNDRIYYDLDANNGVSNMYKKYVDINDDVSKQFPGSIQANSGGITQKNIHKVNLNDVEPSKLNQSANQPSDKKDISYKKILRGDKFFFKKVGNIRTYGIVERGKVPKSSINFVVNDIDEDSKVTAIDDPKHNRGCSNISVCEIKSLEKTLRSNPRIRPEIFTEIDQICALLKIVVLNLKMQVYHKMCIEKFRLPKSDMQITNRNFPYKTYHQSLNLEELKILYRRIYITLKEYTYLYSKSNDENYLPVDLLLYIDRIFNSIFPRGLDLNFSESSSQEILDSTIKDAGDSQIVPVKLLSVPNNIKINLNKFYDLIKELVQQENSKHADINKRVYLNQNIDFERNQCVLDKIVELESNNFFFFKSPLSLRSLTKKCRVLKYTKPRLVSSNIAINTYKDENENLGDRVIAIVSVDNKTTDIQSIYSFMDESHLLTFHDVVSKDSLLNQYVIRIIKKYFFGEDKIPNEKIRVYLGFVNKLFEHVKESRDDFLRMKIEENLFLISPLNICKIYGSKHNSDKYRLKYLSTIYKKLNFCVKPNQNNGTIIVSALESVLEKKGVTEIDGNDQLSYLLPPKESKGTLQLVLSDPRSEDLKINLLKWIKFSSNTLYNKDSQFTKFFIFISLDVIPRSHLEKYDNMSALEYENLVESCSSDMVLANKYYPIPNMLVELNAENNYESFFEFFRAVPGRYIYIKLSESTVVNFSDIHSEIEKKTIVISQDPNTSRLPQICFGGETC</sequence>
<dbReference type="Proteomes" id="UP000187455">
    <property type="component" value="Unassembled WGS sequence"/>
</dbReference>
<accession>A0A1R0GZK5</accession>
<comment type="caution">
    <text evidence="1">The sequence shown here is derived from an EMBL/GenBank/DDBJ whole genome shotgun (WGS) entry which is preliminary data.</text>
</comment>
<dbReference type="AlphaFoldDB" id="A0A1R0GZK5"/>
<evidence type="ECO:0000313" key="1">
    <source>
        <dbReference type="EMBL" id="OLY82330.1"/>
    </source>
</evidence>
<dbReference type="EMBL" id="LSSL01001644">
    <property type="protein sequence ID" value="OLY82330.1"/>
    <property type="molecule type" value="Genomic_DNA"/>
</dbReference>
<proteinExistence type="predicted"/>
<gene>
    <name evidence="1" type="ORF">AYI68_g3552</name>
</gene>